<accession>A0A9X9LJA3</accession>
<sequence length="54" mass="5766">MEAWIERPWMLAKTMPLSAVTAGEAAVCKAACRGLAGPQHQFVANLLARLSANI</sequence>
<dbReference type="EMBL" id="CYRY02004874">
    <property type="protein sequence ID" value="VCW69338.1"/>
    <property type="molecule type" value="Genomic_DNA"/>
</dbReference>
<proteinExistence type="predicted"/>
<dbReference type="AlphaFoldDB" id="A0A9X9LJA3"/>
<evidence type="ECO:0000313" key="2">
    <source>
        <dbReference type="Proteomes" id="UP000269945"/>
    </source>
</evidence>
<reference evidence="1 2" key="1">
    <citation type="submission" date="2018-10" db="EMBL/GenBank/DDBJ databases">
        <authorList>
            <person name="Ekblom R."/>
            <person name="Jareborg N."/>
        </authorList>
    </citation>
    <scope>NUCLEOTIDE SEQUENCE [LARGE SCALE GENOMIC DNA]</scope>
    <source>
        <tissue evidence="1">Muscle</tissue>
    </source>
</reference>
<comment type="caution">
    <text evidence="1">The sequence shown here is derived from an EMBL/GenBank/DDBJ whole genome shotgun (WGS) entry which is preliminary data.</text>
</comment>
<protein>
    <submittedName>
        <fullName evidence="1">Uncharacterized protein</fullName>
    </submittedName>
</protein>
<gene>
    <name evidence="1" type="ORF">BN2614_LOCUS3</name>
</gene>
<organism evidence="1 2">
    <name type="scientific">Gulo gulo</name>
    <name type="common">Wolverine</name>
    <name type="synonym">Gluton</name>
    <dbReference type="NCBI Taxonomy" id="48420"/>
    <lineage>
        <taxon>Eukaryota</taxon>
        <taxon>Metazoa</taxon>
        <taxon>Chordata</taxon>
        <taxon>Craniata</taxon>
        <taxon>Vertebrata</taxon>
        <taxon>Euteleostomi</taxon>
        <taxon>Mammalia</taxon>
        <taxon>Eutheria</taxon>
        <taxon>Laurasiatheria</taxon>
        <taxon>Carnivora</taxon>
        <taxon>Caniformia</taxon>
        <taxon>Musteloidea</taxon>
        <taxon>Mustelidae</taxon>
        <taxon>Guloninae</taxon>
        <taxon>Gulo</taxon>
    </lineage>
</organism>
<name>A0A9X9LJA3_GULGU</name>
<dbReference type="Proteomes" id="UP000269945">
    <property type="component" value="Unassembled WGS sequence"/>
</dbReference>
<keyword evidence="2" id="KW-1185">Reference proteome</keyword>
<evidence type="ECO:0000313" key="1">
    <source>
        <dbReference type="EMBL" id="VCW69338.1"/>
    </source>
</evidence>